<dbReference type="EMBL" id="GEBQ01023395">
    <property type="protein sequence ID" value="JAT16582.1"/>
    <property type="molecule type" value="Transcribed_RNA"/>
</dbReference>
<proteinExistence type="predicted"/>
<name>A0A1B6KYS4_9HEMI</name>
<sequence length="118" mass="14153">EKFISALSGIVKQCTPLKRVGNPPFPRWFSKELKDLVVQKKLLHKKYKISFSRIDYYNFAQLRNQCKVKSEECYWWYLNEVEEAIPKDMHTFWNFVKSNKSYVDVIKSMYLNDVSEDS</sequence>
<protein>
    <submittedName>
        <fullName evidence="1">Uncharacterized protein</fullName>
    </submittedName>
</protein>
<evidence type="ECO:0000313" key="1">
    <source>
        <dbReference type="EMBL" id="JAT16582.1"/>
    </source>
</evidence>
<reference evidence="1" key="1">
    <citation type="submission" date="2015-11" db="EMBL/GenBank/DDBJ databases">
        <title>De novo transcriptome assembly of four potential Pierce s Disease insect vectors from Arizona vineyards.</title>
        <authorList>
            <person name="Tassone E.E."/>
        </authorList>
    </citation>
    <scope>NUCLEOTIDE SEQUENCE</scope>
</reference>
<accession>A0A1B6KYS4</accession>
<organism evidence="1">
    <name type="scientific">Graphocephala atropunctata</name>
    <dbReference type="NCBI Taxonomy" id="36148"/>
    <lineage>
        <taxon>Eukaryota</taxon>
        <taxon>Metazoa</taxon>
        <taxon>Ecdysozoa</taxon>
        <taxon>Arthropoda</taxon>
        <taxon>Hexapoda</taxon>
        <taxon>Insecta</taxon>
        <taxon>Pterygota</taxon>
        <taxon>Neoptera</taxon>
        <taxon>Paraneoptera</taxon>
        <taxon>Hemiptera</taxon>
        <taxon>Auchenorrhyncha</taxon>
        <taxon>Membracoidea</taxon>
        <taxon>Cicadellidae</taxon>
        <taxon>Cicadellinae</taxon>
        <taxon>Cicadellini</taxon>
        <taxon>Graphocephala</taxon>
    </lineage>
</organism>
<gene>
    <name evidence="1" type="ORF">g.698</name>
</gene>
<dbReference type="AlphaFoldDB" id="A0A1B6KYS4"/>
<feature type="non-terminal residue" evidence="1">
    <location>
        <position position="118"/>
    </location>
</feature>
<feature type="non-terminal residue" evidence="1">
    <location>
        <position position="1"/>
    </location>
</feature>